<dbReference type="AlphaFoldDB" id="A0A445HYD1"/>
<organism evidence="2 3">
    <name type="scientific">Glycine soja</name>
    <name type="common">Wild soybean</name>
    <dbReference type="NCBI Taxonomy" id="3848"/>
    <lineage>
        <taxon>Eukaryota</taxon>
        <taxon>Viridiplantae</taxon>
        <taxon>Streptophyta</taxon>
        <taxon>Embryophyta</taxon>
        <taxon>Tracheophyta</taxon>
        <taxon>Spermatophyta</taxon>
        <taxon>Magnoliopsida</taxon>
        <taxon>eudicotyledons</taxon>
        <taxon>Gunneridae</taxon>
        <taxon>Pentapetalae</taxon>
        <taxon>rosids</taxon>
        <taxon>fabids</taxon>
        <taxon>Fabales</taxon>
        <taxon>Fabaceae</taxon>
        <taxon>Papilionoideae</taxon>
        <taxon>50 kb inversion clade</taxon>
        <taxon>NPAAA clade</taxon>
        <taxon>indigoferoid/millettioid clade</taxon>
        <taxon>Phaseoleae</taxon>
        <taxon>Glycine</taxon>
        <taxon>Glycine subgen. Soja</taxon>
    </lineage>
</organism>
<evidence type="ECO:0000256" key="1">
    <source>
        <dbReference type="SAM" id="MobiDB-lite"/>
    </source>
</evidence>
<name>A0A445HYD1_GLYSO</name>
<dbReference type="EMBL" id="QZWG01000011">
    <property type="protein sequence ID" value="RZB78514.1"/>
    <property type="molecule type" value="Genomic_DNA"/>
</dbReference>
<accession>A0A445HYD1</accession>
<evidence type="ECO:0000313" key="2">
    <source>
        <dbReference type="EMBL" id="RZB78514.1"/>
    </source>
</evidence>
<protein>
    <submittedName>
        <fullName evidence="2">Uncharacterized protein</fullName>
    </submittedName>
</protein>
<feature type="compositionally biased region" description="Polar residues" evidence="1">
    <location>
        <begin position="33"/>
        <end position="53"/>
    </location>
</feature>
<dbReference type="Proteomes" id="UP000289340">
    <property type="component" value="Chromosome 11"/>
</dbReference>
<gene>
    <name evidence="2" type="ORF">D0Y65_029080</name>
</gene>
<proteinExistence type="predicted"/>
<comment type="caution">
    <text evidence="2">The sequence shown here is derived from an EMBL/GenBank/DDBJ whole genome shotgun (WGS) entry which is preliminary data.</text>
</comment>
<reference evidence="2 3" key="1">
    <citation type="submission" date="2018-09" db="EMBL/GenBank/DDBJ databases">
        <title>A high-quality reference genome of wild soybean provides a powerful tool to mine soybean genomes.</title>
        <authorList>
            <person name="Xie M."/>
            <person name="Chung C.Y.L."/>
            <person name="Li M.-W."/>
            <person name="Wong F.-L."/>
            <person name="Chan T.-F."/>
            <person name="Lam H.-M."/>
        </authorList>
    </citation>
    <scope>NUCLEOTIDE SEQUENCE [LARGE SCALE GENOMIC DNA]</scope>
    <source>
        <strain evidence="3">cv. W05</strain>
        <tissue evidence="2">Hypocotyl of etiolated seedlings</tissue>
    </source>
</reference>
<feature type="region of interest" description="Disordered" evidence="1">
    <location>
        <begin position="18"/>
        <end position="57"/>
    </location>
</feature>
<evidence type="ECO:0000313" key="3">
    <source>
        <dbReference type="Proteomes" id="UP000289340"/>
    </source>
</evidence>
<sequence length="147" mass="15856">MSAQVGVRTRAQAALAMEAVSSAEPSSKRKKISNSTNQEPKLSKTPRTSSSSAVKPATVTEMVQPVSPEMVQQRCLSPTSSEIPASCCSSNGSIGLDQDRIKLLDLEVESAQVETSTCNGGHEIERCLNETDLFIYLFNFEITPGQF</sequence>
<keyword evidence="3" id="KW-1185">Reference proteome</keyword>